<sequence length="270" mass="29773">LKNSLDIPVDYEKVKEVGAIMGSGGMIVLDEDTCMVDLSRYFMDFIQEESCGQCVPCRIGTKRMLEILERITKGEGEKGDIEKLEKLGCMIKETSLCGLGQTAPNPVINTICYFRDEYEAHVKYKRCPAVACKEIISSPCQHVCPIDTETSVYISLIAKRHFKEAFDIILKDNPLPSVCARVCHHPCESKCLAGKWGSPIAIKTLKKFVTEYALKAGIYTKPKKEQKMGGEKIAIIGSGPAGLMAGYRLANKGYDATIFEQLDFPGGALT</sequence>
<reference evidence="5" key="1">
    <citation type="journal article" date="2014" name="Front. Microbiol.">
        <title>High frequency of phylogenetically diverse reductive dehalogenase-homologous genes in deep subseafloor sedimentary metagenomes.</title>
        <authorList>
            <person name="Kawai M."/>
            <person name="Futagami T."/>
            <person name="Toyoda A."/>
            <person name="Takaki Y."/>
            <person name="Nishi S."/>
            <person name="Hori S."/>
            <person name="Arai W."/>
            <person name="Tsubouchi T."/>
            <person name="Morono Y."/>
            <person name="Uchiyama I."/>
            <person name="Ito T."/>
            <person name="Fujiyama A."/>
            <person name="Inagaki F."/>
            <person name="Takami H."/>
        </authorList>
    </citation>
    <scope>NUCLEOTIDE SEQUENCE</scope>
    <source>
        <strain evidence="5">Expedition CK06-06</strain>
    </source>
</reference>
<keyword evidence="3" id="KW-0411">Iron-sulfur</keyword>
<feature type="non-terminal residue" evidence="5">
    <location>
        <position position="270"/>
    </location>
</feature>
<dbReference type="SMART" id="SM00928">
    <property type="entry name" value="NADH_4Fe-4S"/>
    <property type="match status" value="1"/>
</dbReference>
<proteinExistence type="predicted"/>
<evidence type="ECO:0000256" key="1">
    <source>
        <dbReference type="ARBA" id="ARBA00022723"/>
    </source>
</evidence>
<dbReference type="Pfam" id="PF13450">
    <property type="entry name" value="NAD_binding_8"/>
    <property type="match status" value="1"/>
</dbReference>
<dbReference type="AlphaFoldDB" id="X1TLX4"/>
<dbReference type="Gene3D" id="3.10.20.600">
    <property type="match status" value="1"/>
</dbReference>
<evidence type="ECO:0000256" key="2">
    <source>
        <dbReference type="ARBA" id="ARBA00023004"/>
    </source>
</evidence>
<keyword evidence="2" id="KW-0408">Iron</keyword>
<feature type="non-terminal residue" evidence="5">
    <location>
        <position position="1"/>
    </location>
</feature>
<evidence type="ECO:0000313" key="5">
    <source>
        <dbReference type="EMBL" id="GAI88555.1"/>
    </source>
</evidence>
<protein>
    <recommendedName>
        <fullName evidence="4">NADH-ubiquinone oxidoreductase 51kDa subunit iron-sulphur binding domain-containing protein</fullName>
    </recommendedName>
</protein>
<dbReference type="PANTHER" id="PTHR43578:SF3">
    <property type="entry name" value="NADH-QUINONE OXIDOREDUCTASE SUBUNIT F"/>
    <property type="match status" value="1"/>
</dbReference>
<dbReference type="SUPFAM" id="SSF140490">
    <property type="entry name" value="Nqo1C-terminal domain-like"/>
    <property type="match status" value="1"/>
</dbReference>
<gene>
    <name evidence="5" type="ORF">S12H4_35957</name>
</gene>
<dbReference type="InterPro" id="IPR019575">
    <property type="entry name" value="Nuop51_4Fe4S-bd"/>
</dbReference>
<dbReference type="Gene3D" id="1.20.1440.230">
    <property type="entry name" value="NADH-ubiquinone oxidoreductase 51kDa subunit, iron-sulphur binding domain"/>
    <property type="match status" value="1"/>
</dbReference>
<dbReference type="InterPro" id="IPR036188">
    <property type="entry name" value="FAD/NAD-bd_sf"/>
</dbReference>
<dbReference type="Pfam" id="PF10589">
    <property type="entry name" value="NADH_4Fe-4S"/>
    <property type="match status" value="1"/>
</dbReference>
<feature type="domain" description="NADH-ubiquinone oxidoreductase 51kDa subunit iron-sulphur binding" evidence="4">
    <location>
        <begin position="36"/>
        <end position="81"/>
    </location>
</feature>
<dbReference type="PRINTS" id="PR00419">
    <property type="entry name" value="ADXRDTASE"/>
</dbReference>
<dbReference type="FunFam" id="1.20.1440.230:FF:000001">
    <property type="entry name" value="Mitochondrial NADH dehydrogenase flavoprotein 1"/>
    <property type="match status" value="1"/>
</dbReference>
<dbReference type="GO" id="GO:0010181">
    <property type="term" value="F:FMN binding"/>
    <property type="evidence" value="ECO:0007669"/>
    <property type="project" value="InterPro"/>
</dbReference>
<name>X1TLX4_9ZZZZ</name>
<dbReference type="SUPFAM" id="SSF46548">
    <property type="entry name" value="alpha-helical ferredoxin"/>
    <property type="match status" value="1"/>
</dbReference>
<dbReference type="PANTHER" id="PTHR43578">
    <property type="entry name" value="NADH-QUINONE OXIDOREDUCTASE SUBUNIT F"/>
    <property type="match status" value="1"/>
</dbReference>
<evidence type="ECO:0000259" key="4">
    <source>
        <dbReference type="SMART" id="SM00928"/>
    </source>
</evidence>
<organism evidence="5">
    <name type="scientific">marine sediment metagenome</name>
    <dbReference type="NCBI Taxonomy" id="412755"/>
    <lineage>
        <taxon>unclassified sequences</taxon>
        <taxon>metagenomes</taxon>
        <taxon>ecological metagenomes</taxon>
    </lineage>
</organism>
<dbReference type="GO" id="GO:0051539">
    <property type="term" value="F:4 iron, 4 sulfur cluster binding"/>
    <property type="evidence" value="ECO:0007669"/>
    <property type="project" value="InterPro"/>
</dbReference>
<dbReference type="GO" id="GO:0046872">
    <property type="term" value="F:metal ion binding"/>
    <property type="evidence" value="ECO:0007669"/>
    <property type="project" value="UniProtKB-KW"/>
</dbReference>
<accession>X1TLX4</accession>
<dbReference type="PROSITE" id="PS00645">
    <property type="entry name" value="COMPLEX1_51K_2"/>
    <property type="match status" value="1"/>
</dbReference>
<dbReference type="GO" id="GO:0008137">
    <property type="term" value="F:NADH dehydrogenase (ubiquinone) activity"/>
    <property type="evidence" value="ECO:0007669"/>
    <property type="project" value="InterPro"/>
</dbReference>
<comment type="caution">
    <text evidence="5">The sequence shown here is derived from an EMBL/GenBank/DDBJ whole genome shotgun (WGS) entry which is preliminary data.</text>
</comment>
<dbReference type="InterPro" id="IPR037207">
    <property type="entry name" value="Nuop51_4Fe4S-bd_sf"/>
</dbReference>
<dbReference type="SUPFAM" id="SSF51905">
    <property type="entry name" value="FAD/NAD(P)-binding domain"/>
    <property type="match status" value="1"/>
</dbReference>
<dbReference type="InterPro" id="IPR001949">
    <property type="entry name" value="NADH-UbQ_OxRdtase_51kDa_CS"/>
</dbReference>
<evidence type="ECO:0000256" key="3">
    <source>
        <dbReference type="ARBA" id="ARBA00023014"/>
    </source>
</evidence>
<keyword evidence="1" id="KW-0479">Metal-binding</keyword>
<dbReference type="Gene3D" id="3.50.50.60">
    <property type="entry name" value="FAD/NAD(P)-binding domain"/>
    <property type="match status" value="1"/>
</dbReference>
<dbReference type="EMBL" id="BARW01021406">
    <property type="protein sequence ID" value="GAI88555.1"/>
    <property type="molecule type" value="Genomic_DNA"/>
</dbReference>